<keyword evidence="2" id="KW-0677">Repeat</keyword>
<organism evidence="5 6">
    <name type="scientific">Chrysochromulina tobinii</name>
    <dbReference type="NCBI Taxonomy" id="1460289"/>
    <lineage>
        <taxon>Eukaryota</taxon>
        <taxon>Haptista</taxon>
        <taxon>Haptophyta</taxon>
        <taxon>Prymnesiophyceae</taxon>
        <taxon>Prymnesiales</taxon>
        <taxon>Chrysochromulinaceae</taxon>
        <taxon>Chrysochromulina</taxon>
    </lineage>
</organism>
<feature type="region of interest" description="Disordered" evidence="4">
    <location>
        <begin position="90"/>
        <end position="109"/>
    </location>
</feature>
<sequence length="167" mass="17601">MGSLSLAYVVGCAWDVKAGRLLMLGGDADGTGRTFEVRPDGIRHVGTMPAASRPRGHIDRIRAFHYVQADATFVTGAEDGVVCLWPGETRGAPSPAGARSAKSSAAAMGKAEARLAMAMGPKPTEESPLAEEATGAPDDDEPAVDDGLAAKKIKRPKDKEKWRVKPY</sequence>
<keyword evidence="1 3" id="KW-0853">WD repeat</keyword>
<evidence type="ECO:0000256" key="2">
    <source>
        <dbReference type="ARBA" id="ARBA00022737"/>
    </source>
</evidence>
<dbReference type="Proteomes" id="UP000037460">
    <property type="component" value="Unassembled WGS sequence"/>
</dbReference>
<name>A0A0M0K5R7_9EUKA</name>
<protein>
    <submittedName>
        <fullName evidence="5">Uncharacterized protein</fullName>
    </submittedName>
</protein>
<proteinExistence type="predicted"/>
<gene>
    <name evidence="5" type="ORF">Ctob_008113</name>
</gene>
<reference evidence="6" key="1">
    <citation type="journal article" date="2015" name="PLoS Genet.">
        <title>Genome Sequence and Transcriptome Analyses of Chrysochromulina tobin: Metabolic Tools for Enhanced Algal Fitness in the Prominent Order Prymnesiales (Haptophyceae).</title>
        <authorList>
            <person name="Hovde B.T."/>
            <person name="Deodato C.R."/>
            <person name="Hunsperger H.M."/>
            <person name="Ryken S.A."/>
            <person name="Yost W."/>
            <person name="Jha R.K."/>
            <person name="Patterson J."/>
            <person name="Monnat R.J. Jr."/>
            <person name="Barlow S.B."/>
            <person name="Starkenburg S.R."/>
            <person name="Cattolico R.A."/>
        </authorList>
    </citation>
    <scope>NUCLEOTIDE SEQUENCE</scope>
    <source>
        <strain evidence="6">CCMP291</strain>
    </source>
</reference>
<feature type="compositionally biased region" description="Basic and acidic residues" evidence="4">
    <location>
        <begin position="157"/>
        <end position="167"/>
    </location>
</feature>
<dbReference type="OrthoDB" id="25131at2759"/>
<comment type="caution">
    <text evidence="5">The sequence shown here is derived from an EMBL/GenBank/DDBJ whole genome shotgun (WGS) entry which is preliminary data.</text>
</comment>
<keyword evidence="6" id="KW-1185">Reference proteome</keyword>
<dbReference type="PANTHER" id="PTHR22889">
    <property type="entry name" value="WD REPEAT-CONTAINING PROTEIN 89"/>
    <property type="match status" value="1"/>
</dbReference>
<dbReference type="InterPro" id="IPR015943">
    <property type="entry name" value="WD40/YVTN_repeat-like_dom_sf"/>
</dbReference>
<accession>A0A0M0K5R7</accession>
<evidence type="ECO:0000256" key="1">
    <source>
        <dbReference type="ARBA" id="ARBA00022574"/>
    </source>
</evidence>
<dbReference type="Gene3D" id="2.130.10.10">
    <property type="entry name" value="YVTN repeat-like/Quinoprotein amine dehydrogenase"/>
    <property type="match status" value="1"/>
</dbReference>
<feature type="region of interest" description="Disordered" evidence="4">
    <location>
        <begin position="117"/>
        <end position="167"/>
    </location>
</feature>
<feature type="compositionally biased region" description="Low complexity" evidence="4">
    <location>
        <begin position="92"/>
        <end position="109"/>
    </location>
</feature>
<dbReference type="EMBL" id="JWZX01001314">
    <property type="protein sequence ID" value="KOO34149.1"/>
    <property type="molecule type" value="Genomic_DNA"/>
</dbReference>
<evidence type="ECO:0000256" key="3">
    <source>
        <dbReference type="PROSITE-ProRule" id="PRU00221"/>
    </source>
</evidence>
<dbReference type="AlphaFoldDB" id="A0A0M0K5R7"/>
<evidence type="ECO:0000313" key="6">
    <source>
        <dbReference type="Proteomes" id="UP000037460"/>
    </source>
</evidence>
<dbReference type="InterPro" id="IPR039328">
    <property type="entry name" value="WDR89"/>
</dbReference>
<dbReference type="PANTHER" id="PTHR22889:SF0">
    <property type="entry name" value="WD REPEAT-CONTAINING PROTEIN 89"/>
    <property type="match status" value="1"/>
</dbReference>
<dbReference type="PROSITE" id="PS50082">
    <property type="entry name" value="WD_REPEATS_2"/>
    <property type="match status" value="1"/>
</dbReference>
<evidence type="ECO:0000256" key="4">
    <source>
        <dbReference type="SAM" id="MobiDB-lite"/>
    </source>
</evidence>
<feature type="repeat" description="WD" evidence="3">
    <location>
        <begin position="54"/>
        <end position="85"/>
    </location>
</feature>
<dbReference type="InterPro" id="IPR001680">
    <property type="entry name" value="WD40_rpt"/>
</dbReference>
<evidence type="ECO:0000313" key="5">
    <source>
        <dbReference type="EMBL" id="KOO34149.1"/>
    </source>
</evidence>